<dbReference type="InterPro" id="IPR028375">
    <property type="entry name" value="KA1/Ssp2_C"/>
</dbReference>
<dbReference type="CDD" id="cd14336">
    <property type="entry name" value="UBA_AID_AMPKalpha"/>
    <property type="match status" value="1"/>
</dbReference>
<dbReference type="Pfam" id="PF00069">
    <property type="entry name" value="Pkinase"/>
    <property type="match status" value="1"/>
</dbReference>
<proteinExistence type="inferred from homology"/>
<evidence type="ECO:0000256" key="5">
    <source>
        <dbReference type="ARBA" id="ARBA00022679"/>
    </source>
</evidence>
<keyword evidence="7 14" id="KW-0418">Kinase</keyword>
<dbReference type="Gene3D" id="3.30.310.80">
    <property type="entry name" value="Kinase associated domain 1, KA1"/>
    <property type="match status" value="1"/>
</dbReference>
<keyword evidence="15" id="KW-1185">Reference proteome</keyword>
<evidence type="ECO:0000256" key="3">
    <source>
        <dbReference type="ARBA" id="ARBA00022527"/>
    </source>
</evidence>
<feature type="domain" description="Protein kinase" evidence="13">
    <location>
        <begin position="17"/>
        <end position="269"/>
    </location>
</feature>
<organism evidence="14 15">
    <name type="scientific">Fragariocoptes setiger</name>
    <dbReference type="NCBI Taxonomy" id="1670756"/>
    <lineage>
        <taxon>Eukaryota</taxon>
        <taxon>Metazoa</taxon>
        <taxon>Ecdysozoa</taxon>
        <taxon>Arthropoda</taxon>
        <taxon>Chelicerata</taxon>
        <taxon>Arachnida</taxon>
        <taxon>Acari</taxon>
        <taxon>Acariformes</taxon>
        <taxon>Trombidiformes</taxon>
        <taxon>Prostigmata</taxon>
        <taxon>Eupodina</taxon>
        <taxon>Eriophyoidea</taxon>
        <taxon>Phytoptidae</taxon>
        <taxon>Fragariocoptes</taxon>
    </lineage>
</organism>
<dbReference type="CDD" id="cd12122">
    <property type="entry name" value="AMPKA_C"/>
    <property type="match status" value="1"/>
</dbReference>
<sequence>MDDSIKPREPPPKIGHYILGETLGFGTFGKVKTARHQQTGHQVAVKILNRAKIKNLDVVGKIRREIQYLKLFRHPHIIKLYEVISTPTDIFMIMEYVSGGELFDYIVKNGRLEETEARRFFQQIVSGVDYCHRHMVVHRDLKPENLLLDHNRNVKIADFGLSNMMTDGEFLRTSCGSPNYASPEIISGRLYAGPEIDIWSCGVTLYALLCGTLPFDDEHVPTLFRKIKSGVFPVPDYLNSSAVNLISHMLQVDPMKRATIEDIKNHDWFRKDLPAYLFPSPPDSSNGTAIDFDTVGDLCERFGVTEQDILKALESNDPHDQLTIAYHLIIDNKRIDLEASKLDNADFYLASSPPPHGSSGIHNMPDLGPSRPVSRHRFMSDVGPHHQNDIERAAHAAQTAKRAKWHLGIRSQSRPHDIMTEVFRAMKALDFEWKLINSYHVRVRRFNHITQRHVKISLQLYQVDNRSYLLDFKSLASEDCDQFNSVYHSHMRPSTGSPSSSSTPCSESDALTNTESNDRPRPHHIMEFFEMCASLITQLAR</sequence>
<keyword evidence="4" id="KW-0597">Phosphoprotein</keyword>
<reference evidence="14 15" key="1">
    <citation type="submission" date="2020-10" db="EMBL/GenBank/DDBJ databases">
        <authorList>
            <person name="Klimov P.B."/>
            <person name="Dyachkov S.M."/>
            <person name="Chetverikov P.E."/>
        </authorList>
    </citation>
    <scope>NUCLEOTIDE SEQUENCE [LARGE SCALE GENOMIC DNA]</scope>
    <source>
        <strain evidence="14">BMOC 18-1129-001#AD2665</strain>
        <tissue evidence="14">Entire mites</tissue>
    </source>
</reference>
<dbReference type="SUPFAM" id="SSF56112">
    <property type="entry name" value="Protein kinase-like (PK-like)"/>
    <property type="match status" value="1"/>
</dbReference>
<evidence type="ECO:0000313" key="14">
    <source>
        <dbReference type="EMBL" id="KAG9509954.1"/>
    </source>
</evidence>
<feature type="compositionally biased region" description="Low complexity" evidence="12">
    <location>
        <begin position="493"/>
        <end position="508"/>
    </location>
</feature>
<accession>A0ABQ7S948</accession>
<dbReference type="PROSITE" id="PS00108">
    <property type="entry name" value="PROTEIN_KINASE_ST"/>
    <property type="match status" value="1"/>
</dbReference>
<dbReference type="Gene3D" id="3.30.200.20">
    <property type="entry name" value="Phosphorylase Kinase, domain 1"/>
    <property type="match status" value="1"/>
</dbReference>
<evidence type="ECO:0000313" key="15">
    <source>
        <dbReference type="Proteomes" id="UP000825002"/>
    </source>
</evidence>
<dbReference type="EC" id="2.7.11.1" evidence="2"/>
<dbReference type="Gene3D" id="1.10.8.10">
    <property type="entry name" value="DNA helicase RuvA subunit, C-terminal domain"/>
    <property type="match status" value="1"/>
</dbReference>
<dbReference type="PROSITE" id="PS50011">
    <property type="entry name" value="PROTEIN_KINASE_DOM"/>
    <property type="match status" value="1"/>
</dbReference>
<name>A0ABQ7S948_9ACAR</name>
<evidence type="ECO:0000256" key="9">
    <source>
        <dbReference type="ARBA" id="ARBA00047899"/>
    </source>
</evidence>
<protein>
    <recommendedName>
        <fullName evidence="2">non-specific serine/threonine protein kinase</fullName>
        <ecNumber evidence="2">2.7.11.1</ecNumber>
    </recommendedName>
</protein>
<comment type="catalytic activity">
    <reaction evidence="10">
        <text>L-seryl-[protein] + ATP = O-phospho-L-seryl-[protein] + ADP + H(+)</text>
        <dbReference type="Rhea" id="RHEA:17989"/>
        <dbReference type="Rhea" id="RHEA-COMP:9863"/>
        <dbReference type="Rhea" id="RHEA-COMP:11604"/>
        <dbReference type="ChEBI" id="CHEBI:15378"/>
        <dbReference type="ChEBI" id="CHEBI:29999"/>
        <dbReference type="ChEBI" id="CHEBI:30616"/>
        <dbReference type="ChEBI" id="CHEBI:83421"/>
        <dbReference type="ChEBI" id="CHEBI:456216"/>
        <dbReference type="EC" id="2.7.11.1"/>
    </reaction>
</comment>
<evidence type="ECO:0000256" key="1">
    <source>
        <dbReference type="ARBA" id="ARBA00006234"/>
    </source>
</evidence>
<dbReference type="InterPro" id="IPR049020">
    <property type="entry name" value="PRKAA1/2_AID"/>
</dbReference>
<evidence type="ECO:0000256" key="10">
    <source>
        <dbReference type="ARBA" id="ARBA00048679"/>
    </source>
</evidence>
<dbReference type="EMBL" id="JAIFTH010000277">
    <property type="protein sequence ID" value="KAG9509954.1"/>
    <property type="molecule type" value="Genomic_DNA"/>
</dbReference>
<dbReference type="GO" id="GO:0016301">
    <property type="term" value="F:kinase activity"/>
    <property type="evidence" value="ECO:0007669"/>
    <property type="project" value="UniProtKB-KW"/>
</dbReference>
<gene>
    <name evidence="14" type="primary">PRKAA2</name>
    <name evidence="14" type="ORF">GZH46_01517</name>
</gene>
<dbReference type="InterPro" id="IPR017441">
    <property type="entry name" value="Protein_kinase_ATP_BS"/>
</dbReference>
<dbReference type="Gene3D" id="1.10.510.10">
    <property type="entry name" value="Transferase(Phosphotransferase) domain 1"/>
    <property type="match status" value="1"/>
</dbReference>
<dbReference type="InterPro" id="IPR011009">
    <property type="entry name" value="Kinase-like_dom_sf"/>
</dbReference>
<evidence type="ECO:0000256" key="2">
    <source>
        <dbReference type="ARBA" id="ARBA00012513"/>
    </source>
</evidence>
<comment type="catalytic activity">
    <reaction evidence="9">
        <text>L-threonyl-[protein] + ATP = O-phospho-L-threonyl-[protein] + ADP + H(+)</text>
        <dbReference type="Rhea" id="RHEA:46608"/>
        <dbReference type="Rhea" id="RHEA-COMP:11060"/>
        <dbReference type="Rhea" id="RHEA-COMP:11605"/>
        <dbReference type="ChEBI" id="CHEBI:15378"/>
        <dbReference type="ChEBI" id="CHEBI:30013"/>
        <dbReference type="ChEBI" id="CHEBI:30616"/>
        <dbReference type="ChEBI" id="CHEBI:61977"/>
        <dbReference type="ChEBI" id="CHEBI:456216"/>
        <dbReference type="EC" id="2.7.11.1"/>
    </reaction>
</comment>
<keyword evidence="8 11" id="KW-0067">ATP-binding</keyword>
<dbReference type="InterPro" id="IPR000719">
    <property type="entry name" value="Prot_kinase_dom"/>
</dbReference>
<dbReference type="CDD" id="cd14079">
    <property type="entry name" value="STKc_AMPK_alpha"/>
    <property type="match status" value="1"/>
</dbReference>
<keyword evidence="3" id="KW-0723">Serine/threonine-protein kinase</keyword>
<dbReference type="PANTHER" id="PTHR24346:SF110">
    <property type="entry name" value="NON-SPECIFIC SERINE_THREONINE PROTEIN KINASE"/>
    <property type="match status" value="1"/>
</dbReference>
<comment type="caution">
    <text evidence="14">The sequence shown here is derived from an EMBL/GenBank/DDBJ whole genome shotgun (WGS) entry which is preliminary data.</text>
</comment>
<feature type="non-terminal residue" evidence="14">
    <location>
        <position position="1"/>
    </location>
</feature>
<evidence type="ECO:0000256" key="12">
    <source>
        <dbReference type="SAM" id="MobiDB-lite"/>
    </source>
</evidence>
<comment type="similarity">
    <text evidence="1">Belongs to the protein kinase superfamily. CAMK Ser/Thr protein kinase family. SNF1 subfamily.</text>
</comment>
<dbReference type="SMART" id="SM00220">
    <property type="entry name" value="S_TKc"/>
    <property type="match status" value="1"/>
</dbReference>
<dbReference type="Pfam" id="PF21147">
    <property type="entry name" value="AMPK_alpha_AID"/>
    <property type="match status" value="1"/>
</dbReference>
<dbReference type="InterPro" id="IPR032270">
    <property type="entry name" value="AMPK_C"/>
</dbReference>
<keyword evidence="6 11" id="KW-0547">Nucleotide-binding</keyword>
<evidence type="ECO:0000256" key="7">
    <source>
        <dbReference type="ARBA" id="ARBA00022777"/>
    </source>
</evidence>
<feature type="binding site" evidence="11">
    <location>
        <position position="46"/>
    </location>
    <ligand>
        <name>ATP</name>
        <dbReference type="ChEBI" id="CHEBI:30616"/>
    </ligand>
</feature>
<evidence type="ECO:0000259" key="13">
    <source>
        <dbReference type="PROSITE" id="PS50011"/>
    </source>
</evidence>
<feature type="region of interest" description="Disordered" evidence="12">
    <location>
        <begin position="490"/>
        <end position="521"/>
    </location>
</feature>
<dbReference type="PANTHER" id="PTHR24346">
    <property type="entry name" value="MAP/MICROTUBULE AFFINITY-REGULATING KINASE"/>
    <property type="match status" value="1"/>
</dbReference>
<evidence type="ECO:0000256" key="6">
    <source>
        <dbReference type="ARBA" id="ARBA00022741"/>
    </source>
</evidence>
<dbReference type="PROSITE" id="PS00107">
    <property type="entry name" value="PROTEIN_KINASE_ATP"/>
    <property type="match status" value="1"/>
</dbReference>
<evidence type="ECO:0000256" key="4">
    <source>
        <dbReference type="ARBA" id="ARBA00022553"/>
    </source>
</evidence>
<evidence type="ECO:0000256" key="8">
    <source>
        <dbReference type="ARBA" id="ARBA00022840"/>
    </source>
</evidence>
<evidence type="ECO:0000256" key="11">
    <source>
        <dbReference type="PROSITE-ProRule" id="PRU10141"/>
    </source>
</evidence>
<dbReference type="InterPro" id="IPR008271">
    <property type="entry name" value="Ser/Thr_kinase_AS"/>
</dbReference>
<dbReference type="Proteomes" id="UP000825002">
    <property type="component" value="Unassembled WGS sequence"/>
</dbReference>
<keyword evidence="5" id="KW-0808">Transferase</keyword>
<dbReference type="Pfam" id="PF16579">
    <property type="entry name" value="AdenylateSensor"/>
    <property type="match status" value="1"/>
</dbReference>
<dbReference type="SUPFAM" id="SSF103243">
    <property type="entry name" value="KA1-like"/>
    <property type="match status" value="1"/>
</dbReference>